<dbReference type="GO" id="GO:0055085">
    <property type="term" value="P:transmembrane transport"/>
    <property type="evidence" value="ECO:0007669"/>
    <property type="project" value="InterPro"/>
</dbReference>
<dbReference type="AlphaFoldDB" id="A0A6M4H6A3"/>
<keyword evidence="2" id="KW-0813">Transport</keyword>
<feature type="chain" id="PRO_5026750550" evidence="4">
    <location>
        <begin position="25"/>
        <end position="331"/>
    </location>
</feature>
<name>A0A6M4H6A3_9PROT</name>
<evidence type="ECO:0000256" key="2">
    <source>
        <dbReference type="ARBA" id="ARBA00022448"/>
    </source>
</evidence>
<dbReference type="InterPro" id="IPR038404">
    <property type="entry name" value="TRAP_DctP_sf"/>
</dbReference>
<dbReference type="KEGG" id="upl:DSM104440_01988"/>
<reference evidence="5 6" key="1">
    <citation type="submission" date="2020-04" db="EMBL/GenBank/DDBJ databases">
        <title>Usitatibacter rugosus gen. nov., sp. nov. and Usitatibacter palustris sp. nov., novel members of Usitatibacteraceae fam. nov. within the order Nitrosomonadales isolated from soil.</title>
        <authorList>
            <person name="Huber K.J."/>
            <person name="Neumann-Schaal M."/>
            <person name="Geppert A."/>
            <person name="Luckner M."/>
            <person name="Wanner G."/>
            <person name="Overmann J."/>
        </authorList>
    </citation>
    <scope>NUCLEOTIDE SEQUENCE [LARGE SCALE GENOMIC DNA]</scope>
    <source>
        <strain evidence="5 6">Swamp67</strain>
    </source>
</reference>
<evidence type="ECO:0000256" key="4">
    <source>
        <dbReference type="SAM" id="SignalP"/>
    </source>
</evidence>
<dbReference type="RefSeq" id="WP_171162220.1">
    <property type="nucleotide sequence ID" value="NZ_CP053073.1"/>
</dbReference>
<protein>
    <submittedName>
        <fullName evidence="5">Solute-binding protein</fullName>
    </submittedName>
</protein>
<feature type="signal peptide" evidence="4">
    <location>
        <begin position="1"/>
        <end position="24"/>
    </location>
</feature>
<dbReference type="NCBIfam" id="NF037995">
    <property type="entry name" value="TRAP_S1"/>
    <property type="match status" value="1"/>
</dbReference>
<dbReference type="PANTHER" id="PTHR33376:SF7">
    <property type="entry name" value="C4-DICARBOXYLATE-BINDING PROTEIN DCTB"/>
    <property type="match status" value="1"/>
</dbReference>
<dbReference type="PANTHER" id="PTHR33376">
    <property type="match status" value="1"/>
</dbReference>
<proteinExistence type="inferred from homology"/>
<accession>A0A6M4H6A3</accession>
<dbReference type="GO" id="GO:0015740">
    <property type="term" value="P:C4-dicarboxylate transport"/>
    <property type="evidence" value="ECO:0007669"/>
    <property type="project" value="TreeGrafter"/>
</dbReference>
<dbReference type="Pfam" id="PF03480">
    <property type="entry name" value="DctP"/>
    <property type="match status" value="1"/>
</dbReference>
<organism evidence="5 6">
    <name type="scientific">Usitatibacter palustris</name>
    <dbReference type="NCBI Taxonomy" id="2732487"/>
    <lineage>
        <taxon>Bacteria</taxon>
        <taxon>Pseudomonadati</taxon>
        <taxon>Pseudomonadota</taxon>
        <taxon>Betaproteobacteria</taxon>
        <taxon>Nitrosomonadales</taxon>
        <taxon>Usitatibacteraceae</taxon>
        <taxon>Usitatibacter</taxon>
    </lineage>
</organism>
<dbReference type="InterPro" id="IPR018389">
    <property type="entry name" value="DctP_fam"/>
</dbReference>
<dbReference type="Proteomes" id="UP000503096">
    <property type="component" value="Chromosome"/>
</dbReference>
<dbReference type="EMBL" id="CP053073">
    <property type="protein sequence ID" value="QJR15171.1"/>
    <property type="molecule type" value="Genomic_DNA"/>
</dbReference>
<evidence type="ECO:0000256" key="3">
    <source>
        <dbReference type="ARBA" id="ARBA00022729"/>
    </source>
</evidence>
<evidence type="ECO:0000256" key="1">
    <source>
        <dbReference type="ARBA" id="ARBA00009023"/>
    </source>
</evidence>
<keyword evidence="3 4" id="KW-0732">Signal</keyword>
<sequence length="331" mass="36488">MNRRTFALLTGALATIALALPSAAQELKISHQFKANTDARDKATRLFVEEVNKKDPGLKFRIYPGSSLNIKPAAQFDALQSGTLEMAVFPMSYAVGKVPEVSITIMPGTINTLEHAMRLKGTPFHKKLQEVMERNGVHLVTWWWTPGGFASKDRPIAGPDSVKGEKMRAADPTFETMLKAAGASVINIPSTEIYPSLQSGVLTSTLTSAESFVTMRIYEQTKFATVGGDYTLWFLLQPLLMSKASWDKLTPAQKKIFEEAADKSDAWFAANQHEAVKTMIDVYTKAGAKVQPLTKAQFDAWIDLAKKTSWPEFEAKSADAKELLKLITAVK</sequence>
<dbReference type="InParanoid" id="A0A6M4H6A3"/>
<evidence type="ECO:0000313" key="6">
    <source>
        <dbReference type="Proteomes" id="UP000503096"/>
    </source>
</evidence>
<keyword evidence="6" id="KW-1185">Reference proteome</keyword>
<dbReference type="Gene3D" id="3.40.190.170">
    <property type="entry name" value="Bacterial extracellular solute-binding protein, family 7"/>
    <property type="match status" value="1"/>
</dbReference>
<evidence type="ECO:0000313" key="5">
    <source>
        <dbReference type="EMBL" id="QJR15171.1"/>
    </source>
</evidence>
<comment type="similarity">
    <text evidence="1">Belongs to the bacterial solute-binding protein 7 family.</text>
</comment>
<gene>
    <name evidence="5" type="ORF">DSM104440_01988</name>
</gene>